<dbReference type="CDD" id="cd09917">
    <property type="entry name" value="F-box_SF"/>
    <property type="match status" value="1"/>
</dbReference>
<dbReference type="Pfam" id="PF12937">
    <property type="entry name" value="F-box-like"/>
    <property type="match status" value="1"/>
</dbReference>
<evidence type="ECO:0000313" key="4">
    <source>
        <dbReference type="Proteomes" id="UP001370758"/>
    </source>
</evidence>
<keyword evidence="4" id="KW-1185">Reference proteome</keyword>
<name>A0AAV9W1P3_9PEZI</name>
<dbReference type="EMBL" id="JAVHJL010000007">
    <property type="protein sequence ID" value="KAK6499756.1"/>
    <property type="molecule type" value="Genomic_DNA"/>
</dbReference>
<dbReference type="AlphaFoldDB" id="A0AAV9W1P3"/>
<dbReference type="Proteomes" id="UP001370758">
    <property type="component" value="Unassembled WGS sequence"/>
</dbReference>
<dbReference type="InterPro" id="IPR001810">
    <property type="entry name" value="F-box_dom"/>
</dbReference>
<organism evidence="3 4">
    <name type="scientific">Arthrobotrys musiformis</name>
    <dbReference type="NCBI Taxonomy" id="47236"/>
    <lineage>
        <taxon>Eukaryota</taxon>
        <taxon>Fungi</taxon>
        <taxon>Dikarya</taxon>
        <taxon>Ascomycota</taxon>
        <taxon>Pezizomycotina</taxon>
        <taxon>Orbiliomycetes</taxon>
        <taxon>Orbiliales</taxon>
        <taxon>Orbiliaceae</taxon>
        <taxon>Arthrobotrys</taxon>
    </lineage>
</organism>
<protein>
    <recommendedName>
        <fullName evidence="2">F-box domain-containing protein</fullName>
    </recommendedName>
</protein>
<sequence>MATSVGGMAQVPPLNDDFKDKPTAAVESLLQGLTVPNFSNIHAKPSKLVLPAPPSSSSSRPRKDTVIPYLPTEIIQEILFYLSPHDFDSARLSCRDWFQASSCRALLQRNIDALHSPSGATSRSNQWSTQQIQTFSVLHLRRYFTTLVTEWPGSRHRVPCLKTRLDARALLDVSNPTNTSNNSNNSSSNANANATTPNQNSTYPPNEAFECVGFSRQTGSFAAMVVGRRANRKLYICRLFSKTHLTLEFRPHRHSCCPCIPEPGPLYMIFDVKTALNLRIVKVDMEEVESPSSVKELSITFENGIVETYTFEGLAPHRIYQLNIKDKTVKTAAMAHNHGPNQNCGNAQCKAANAANGFALTNARYPNPTGPPGNKIRGFLQGFLSRFHKHPTVGVPAGMGWQQQQLQARGNPAILEVKAAMQSSGPKTMRVKVSGREELCYVLSVPFDGQGGNIGVLAVSKSSGMVYVCGTSPELSQPKKGKDETTAYMHHWLSVPARKSGRGEITHISVAPLMHYDVGQNDAYMGVLIGYANGEIWLWRMNREWRHLVPGSGKNKAEWSAEDAGQVNYLDRPQQTPCVSTAIPPPLEIQVAKGQESSLPVLNIVGPKGQKVDVGDSNEKAWKLAYLPGLKALNFVARGVVILAADGKFVWGFDLRELHGFDKNTVHIPGGGVGLYGGAWGDGGEVSGFLNWGRVW</sequence>
<feature type="compositionally biased region" description="Low complexity" evidence="1">
    <location>
        <begin position="174"/>
        <end position="202"/>
    </location>
</feature>
<dbReference type="SUPFAM" id="SSF81383">
    <property type="entry name" value="F-box domain"/>
    <property type="match status" value="1"/>
</dbReference>
<dbReference type="Gene3D" id="1.20.1280.50">
    <property type="match status" value="1"/>
</dbReference>
<feature type="domain" description="F-box" evidence="2">
    <location>
        <begin position="64"/>
        <end position="110"/>
    </location>
</feature>
<feature type="region of interest" description="Disordered" evidence="1">
    <location>
        <begin position="173"/>
        <end position="202"/>
    </location>
</feature>
<dbReference type="PROSITE" id="PS50181">
    <property type="entry name" value="FBOX"/>
    <property type="match status" value="1"/>
</dbReference>
<accession>A0AAV9W1P3</accession>
<evidence type="ECO:0000313" key="3">
    <source>
        <dbReference type="EMBL" id="KAK6499756.1"/>
    </source>
</evidence>
<proteinExistence type="predicted"/>
<evidence type="ECO:0000259" key="2">
    <source>
        <dbReference type="PROSITE" id="PS50181"/>
    </source>
</evidence>
<reference evidence="3 4" key="1">
    <citation type="submission" date="2023-08" db="EMBL/GenBank/DDBJ databases">
        <authorList>
            <person name="Palmer J.M."/>
        </authorList>
    </citation>
    <scope>NUCLEOTIDE SEQUENCE [LARGE SCALE GENOMIC DNA]</scope>
    <source>
        <strain evidence="3 4">TWF481</strain>
    </source>
</reference>
<dbReference type="InterPro" id="IPR036047">
    <property type="entry name" value="F-box-like_dom_sf"/>
</dbReference>
<evidence type="ECO:0000256" key="1">
    <source>
        <dbReference type="SAM" id="MobiDB-lite"/>
    </source>
</evidence>
<comment type="caution">
    <text evidence="3">The sequence shown here is derived from an EMBL/GenBank/DDBJ whole genome shotgun (WGS) entry which is preliminary data.</text>
</comment>
<gene>
    <name evidence="3" type="ORF">TWF481_010112</name>
</gene>